<evidence type="ECO:0000313" key="2">
    <source>
        <dbReference type="Proteomes" id="UP000053424"/>
    </source>
</evidence>
<gene>
    <name evidence="1" type="ORF">M413DRAFT_443921</name>
</gene>
<organism evidence="1 2">
    <name type="scientific">Hebeloma cylindrosporum</name>
    <dbReference type="NCBI Taxonomy" id="76867"/>
    <lineage>
        <taxon>Eukaryota</taxon>
        <taxon>Fungi</taxon>
        <taxon>Dikarya</taxon>
        <taxon>Basidiomycota</taxon>
        <taxon>Agaricomycotina</taxon>
        <taxon>Agaricomycetes</taxon>
        <taxon>Agaricomycetidae</taxon>
        <taxon>Agaricales</taxon>
        <taxon>Agaricineae</taxon>
        <taxon>Hymenogastraceae</taxon>
        <taxon>Hebeloma</taxon>
    </lineage>
</organism>
<dbReference type="HOGENOM" id="CLU_2812672_0_0_1"/>
<evidence type="ECO:0000313" key="1">
    <source>
        <dbReference type="EMBL" id="KIM43106.1"/>
    </source>
</evidence>
<keyword evidence="2" id="KW-1185">Reference proteome</keyword>
<proteinExistence type="predicted"/>
<reference evidence="2" key="2">
    <citation type="submission" date="2015-01" db="EMBL/GenBank/DDBJ databases">
        <title>Evolutionary Origins and Diversification of the Mycorrhizal Mutualists.</title>
        <authorList>
            <consortium name="DOE Joint Genome Institute"/>
            <consortium name="Mycorrhizal Genomics Consortium"/>
            <person name="Kohler A."/>
            <person name="Kuo A."/>
            <person name="Nagy L.G."/>
            <person name="Floudas D."/>
            <person name="Copeland A."/>
            <person name="Barry K.W."/>
            <person name="Cichocki N."/>
            <person name="Veneault-Fourrey C."/>
            <person name="LaButti K."/>
            <person name="Lindquist E.A."/>
            <person name="Lipzen A."/>
            <person name="Lundell T."/>
            <person name="Morin E."/>
            <person name="Murat C."/>
            <person name="Riley R."/>
            <person name="Ohm R."/>
            <person name="Sun H."/>
            <person name="Tunlid A."/>
            <person name="Henrissat B."/>
            <person name="Grigoriev I.V."/>
            <person name="Hibbett D.S."/>
            <person name="Martin F."/>
        </authorList>
    </citation>
    <scope>NUCLEOTIDE SEQUENCE [LARGE SCALE GENOMIC DNA]</scope>
    <source>
        <strain evidence="2">h7</strain>
    </source>
</reference>
<dbReference type="EMBL" id="KN831776">
    <property type="protein sequence ID" value="KIM43106.1"/>
    <property type="molecule type" value="Genomic_DNA"/>
</dbReference>
<name>A0A0C3CHQ2_HEBCY</name>
<reference evidence="1 2" key="1">
    <citation type="submission" date="2014-04" db="EMBL/GenBank/DDBJ databases">
        <authorList>
            <consortium name="DOE Joint Genome Institute"/>
            <person name="Kuo A."/>
            <person name="Gay G."/>
            <person name="Dore J."/>
            <person name="Kohler A."/>
            <person name="Nagy L.G."/>
            <person name="Floudas D."/>
            <person name="Copeland A."/>
            <person name="Barry K.W."/>
            <person name="Cichocki N."/>
            <person name="Veneault-Fourrey C."/>
            <person name="LaButti K."/>
            <person name="Lindquist E.A."/>
            <person name="Lipzen A."/>
            <person name="Lundell T."/>
            <person name="Morin E."/>
            <person name="Murat C."/>
            <person name="Sun H."/>
            <person name="Tunlid A."/>
            <person name="Henrissat B."/>
            <person name="Grigoriev I.V."/>
            <person name="Hibbett D.S."/>
            <person name="Martin F."/>
            <person name="Nordberg H.P."/>
            <person name="Cantor M.N."/>
            <person name="Hua S.X."/>
        </authorList>
    </citation>
    <scope>NUCLEOTIDE SEQUENCE [LARGE SCALE GENOMIC DNA]</scope>
    <source>
        <strain evidence="2">h7</strain>
    </source>
</reference>
<protein>
    <submittedName>
        <fullName evidence="1">Uncharacterized protein</fullName>
    </submittedName>
</protein>
<sequence>MRTFVVAVALTRGWTSLHPHRLGSLEFSSYQNKPIHFKVDETSEGIVGGILSILILQRSAVSAPLDS</sequence>
<dbReference type="AlphaFoldDB" id="A0A0C3CHQ2"/>
<accession>A0A0C3CHQ2</accession>
<dbReference type="Proteomes" id="UP000053424">
    <property type="component" value="Unassembled WGS sequence"/>
</dbReference>